<keyword evidence="1" id="KW-0812">Transmembrane</keyword>
<proteinExistence type="predicted"/>
<gene>
    <name evidence="2" type="ORF">JGU71_22445</name>
</gene>
<name>A0A934NUR6_9NOCA</name>
<feature type="transmembrane region" description="Helical" evidence="1">
    <location>
        <begin position="49"/>
        <end position="68"/>
    </location>
</feature>
<keyword evidence="1" id="KW-0472">Membrane</keyword>
<dbReference type="RefSeq" id="WP_199706744.1">
    <property type="nucleotide sequence ID" value="NZ_JAEMNV010000008.1"/>
</dbReference>
<dbReference type="Proteomes" id="UP000655868">
    <property type="component" value="Unassembled WGS sequence"/>
</dbReference>
<dbReference type="AlphaFoldDB" id="A0A934NUR6"/>
<accession>A0A934NUR6</accession>
<dbReference type="EMBL" id="JAEMNV010000008">
    <property type="protein sequence ID" value="MBJ8341650.1"/>
    <property type="molecule type" value="Genomic_DNA"/>
</dbReference>
<protein>
    <recommendedName>
        <fullName evidence="4">Phosphopantetheine adenylyltransferase</fullName>
    </recommendedName>
</protein>
<feature type="transmembrane region" description="Helical" evidence="1">
    <location>
        <begin position="103"/>
        <end position="122"/>
    </location>
</feature>
<sequence>MSIEIVAVTLLVVVGLVNAAPGVVAFSVARTRVAYGVDVDDPVLTVLLRHRAVLLAIVGIGLIVSAFVTSMRVPAIVAAAVSMTSYVAIAGSTKGVNQQIRRVLRADVVALVGLGAAGALLAS</sequence>
<keyword evidence="1" id="KW-1133">Transmembrane helix</keyword>
<feature type="transmembrane region" description="Helical" evidence="1">
    <location>
        <begin position="75"/>
        <end position="91"/>
    </location>
</feature>
<evidence type="ECO:0008006" key="4">
    <source>
        <dbReference type="Google" id="ProtNLM"/>
    </source>
</evidence>
<reference evidence="2" key="1">
    <citation type="submission" date="2020-12" db="EMBL/GenBank/DDBJ databases">
        <title>Antrihabitans popcorni sp. nov. and Antrihabitans auranticaus sp. nov., isolated from a larva cave.</title>
        <authorList>
            <person name="Lee S.D."/>
            <person name="Kim I.S."/>
        </authorList>
    </citation>
    <scope>NUCLEOTIDE SEQUENCE</scope>
    <source>
        <strain evidence="2">YC3-6</strain>
    </source>
</reference>
<evidence type="ECO:0000256" key="1">
    <source>
        <dbReference type="SAM" id="Phobius"/>
    </source>
</evidence>
<evidence type="ECO:0000313" key="2">
    <source>
        <dbReference type="EMBL" id="MBJ8341650.1"/>
    </source>
</evidence>
<organism evidence="2 3">
    <name type="scientific">Antrihabitans stalagmiti</name>
    <dbReference type="NCBI Taxonomy" id="2799499"/>
    <lineage>
        <taxon>Bacteria</taxon>
        <taxon>Bacillati</taxon>
        <taxon>Actinomycetota</taxon>
        <taxon>Actinomycetes</taxon>
        <taxon>Mycobacteriales</taxon>
        <taxon>Nocardiaceae</taxon>
        <taxon>Antrihabitans</taxon>
    </lineage>
</organism>
<keyword evidence="3" id="KW-1185">Reference proteome</keyword>
<evidence type="ECO:0000313" key="3">
    <source>
        <dbReference type="Proteomes" id="UP000655868"/>
    </source>
</evidence>
<comment type="caution">
    <text evidence="2">The sequence shown here is derived from an EMBL/GenBank/DDBJ whole genome shotgun (WGS) entry which is preliminary data.</text>
</comment>